<dbReference type="SUPFAM" id="SSF53098">
    <property type="entry name" value="Ribonuclease H-like"/>
    <property type="match status" value="1"/>
</dbReference>
<dbReference type="CDD" id="cd06133">
    <property type="entry name" value="ERI-1_3'hExo_like"/>
    <property type="match status" value="1"/>
</dbReference>
<dbReference type="InterPro" id="IPR036397">
    <property type="entry name" value="RNaseH_sf"/>
</dbReference>
<protein>
    <submittedName>
        <fullName evidence="5">Exonuclease domain-containing protein</fullName>
    </submittedName>
</protein>
<keyword evidence="1" id="KW-0540">Nuclease</keyword>
<accession>A0ABW2YB79</accession>
<keyword evidence="3 5" id="KW-0269">Exonuclease</keyword>
<dbReference type="InterPro" id="IPR013520">
    <property type="entry name" value="Ribonucl_H"/>
</dbReference>
<dbReference type="InterPro" id="IPR051274">
    <property type="entry name" value="3-5_Exoribonuclease"/>
</dbReference>
<dbReference type="Pfam" id="PF00929">
    <property type="entry name" value="RNase_T"/>
    <property type="match status" value="1"/>
</dbReference>
<dbReference type="PANTHER" id="PTHR23044:SF61">
    <property type="entry name" value="3'-5' EXORIBONUCLEASE 1-RELATED"/>
    <property type="match status" value="1"/>
</dbReference>
<dbReference type="InterPro" id="IPR012337">
    <property type="entry name" value="RNaseH-like_sf"/>
</dbReference>
<evidence type="ECO:0000259" key="4">
    <source>
        <dbReference type="SMART" id="SM00479"/>
    </source>
</evidence>
<evidence type="ECO:0000256" key="2">
    <source>
        <dbReference type="ARBA" id="ARBA00022801"/>
    </source>
</evidence>
<proteinExistence type="predicted"/>
<dbReference type="Gene3D" id="3.30.420.10">
    <property type="entry name" value="Ribonuclease H-like superfamily/Ribonuclease H"/>
    <property type="match status" value="1"/>
</dbReference>
<gene>
    <name evidence="5" type="ORF">ACFQ0E_00915</name>
</gene>
<comment type="caution">
    <text evidence="5">The sequence shown here is derived from an EMBL/GenBank/DDBJ whole genome shotgun (WGS) entry which is preliminary data.</text>
</comment>
<dbReference type="EMBL" id="JBHTIF010000001">
    <property type="protein sequence ID" value="MFD0724148.1"/>
    <property type="molecule type" value="Genomic_DNA"/>
</dbReference>
<keyword evidence="2" id="KW-0378">Hydrolase</keyword>
<dbReference type="SMART" id="SM00479">
    <property type="entry name" value="EXOIII"/>
    <property type="match status" value="1"/>
</dbReference>
<sequence>MSEPTFAHYLVIDFEATCCDRGTVPRHAMEIIEFGVVMTDADFRVVDEFQSFIRPVRHPQLTPFCTQLTSIRQQDVDAAPTFPECVAAFKTWLYRYSDFAFCSWGDYDHVQLQQDSDFHRIPNPISAPHVNVKRLFTERQGLKKKYGLAQAVALAGLPFSGTHHRGIDDARNIAALLPYIFGDTKVRA</sequence>
<evidence type="ECO:0000313" key="6">
    <source>
        <dbReference type="Proteomes" id="UP001597110"/>
    </source>
</evidence>
<keyword evidence="6" id="KW-1185">Reference proteome</keyword>
<feature type="domain" description="Exonuclease" evidence="4">
    <location>
        <begin position="8"/>
        <end position="186"/>
    </location>
</feature>
<evidence type="ECO:0000313" key="5">
    <source>
        <dbReference type="EMBL" id="MFD0724148.1"/>
    </source>
</evidence>
<dbReference type="PANTHER" id="PTHR23044">
    <property type="entry name" value="3'-5' EXONUCLEASE ERI1-RELATED"/>
    <property type="match status" value="1"/>
</dbReference>
<reference evidence="6" key="1">
    <citation type="journal article" date="2019" name="Int. J. Syst. Evol. Microbiol.">
        <title>The Global Catalogue of Microorganisms (GCM) 10K type strain sequencing project: providing services to taxonomists for standard genome sequencing and annotation.</title>
        <authorList>
            <consortium name="The Broad Institute Genomics Platform"/>
            <consortium name="The Broad Institute Genome Sequencing Center for Infectious Disease"/>
            <person name="Wu L."/>
            <person name="Ma J."/>
        </authorList>
    </citation>
    <scope>NUCLEOTIDE SEQUENCE [LARGE SCALE GENOMIC DNA]</scope>
    <source>
        <strain evidence="6">CCUG 55585</strain>
    </source>
</reference>
<dbReference type="GO" id="GO:0004527">
    <property type="term" value="F:exonuclease activity"/>
    <property type="evidence" value="ECO:0007669"/>
    <property type="project" value="UniProtKB-KW"/>
</dbReference>
<organism evidence="5 6">
    <name type="scientific">Lysobacter brunescens</name>
    <dbReference type="NCBI Taxonomy" id="262323"/>
    <lineage>
        <taxon>Bacteria</taxon>
        <taxon>Pseudomonadati</taxon>
        <taxon>Pseudomonadota</taxon>
        <taxon>Gammaproteobacteria</taxon>
        <taxon>Lysobacterales</taxon>
        <taxon>Lysobacteraceae</taxon>
        <taxon>Lysobacter</taxon>
    </lineage>
</organism>
<dbReference type="RefSeq" id="WP_386821825.1">
    <property type="nucleotide sequence ID" value="NZ_JBHTIF010000001.1"/>
</dbReference>
<dbReference type="InterPro" id="IPR047201">
    <property type="entry name" value="ERI-1_3'hExo-like"/>
</dbReference>
<evidence type="ECO:0000256" key="3">
    <source>
        <dbReference type="ARBA" id="ARBA00022839"/>
    </source>
</evidence>
<evidence type="ECO:0000256" key="1">
    <source>
        <dbReference type="ARBA" id="ARBA00022722"/>
    </source>
</evidence>
<dbReference type="Proteomes" id="UP001597110">
    <property type="component" value="Unassembled WGS sequence"/>
</dbReference>
<name>A0ABW2YB79_9GAMM</name>